<organism evidence="2 3">
    <name type="scientific">Candida albicans</name>
    <name type="common">Yeast</name>
    <dbReference type="NCBI Taxonomy" id="5476"/>
    <lineage>
        <taxon>Eukaryota</taxon>
        <taxon>Fungi</taxon>
        <taxon>Dikarya</taxon>
        <taxon>Ascomycota</taxon>
        <taxon>Saccharomycotina</taxon>
        <taxon>Pichiomycetes</taxon>
        <taxon>Debaryomycetaceae</taxon>
        <taxon>Candida/Lodderomyces clade</taxon>
        <taxon>Candida</taxon>
    </lineage>
</organism>
<evidence type="ECO:0000313" key="2">
    <source>
        <dbReference type="EMBL" id="KAF6062682.1"/>
    </source>
</evidence>
<gene>
    <name evidence="2" type="ORF">FOB64_005742</name>
</gene>
<accession>A0A8H6BUY4</accession>
<evidence type="ECO:0000256" key="1">
    <source>
        <dbReference type="SAM" id="MobiDB-lite"/>
    </source>
</evidence>
<feature type="compositionally biased region" description="Low complexity" evidence="1">
    <location>
        <begin position="676"/>
        <end position="693"/>
    </location>
</feature>
<dbReference type="Proteomes" id="UP000536275">
    <property type="component" value="Unassembled WGS sequence"/>
</dbReference>
<feature type="compositionally biased region" description="Polar residues" evidence="1">
    <location>
        <begin position="376"/>
        <end position="387"/>
    </location>
</feature>
<reference evidence="2 3" key="1">
    <citation type="submission" date="2020-03" db="EMBL/GenBank/DDBJ databases">
        <title>FDA dAtabase for Regulatory Grade micrObial Sequences (FDA-ARGOS): Supporting development and validation of Infectious Disease Dx tests.</title>
        <authorList>
            <person name="Campos J."/>
            <person name="Goldberg B."/>
            <person name="Tallon L."/>
            <person name="Sadzewicz L."/>
            <person name="Vavikolanu K."/>
            <person name="Mehta A."/>
            <person name="Aluvathingal J."/>
            <person name="Nadendla S."/>
            <person name="Nandy P."/>
            <person name="Geyer C."/>
            <person name="Yan Y."/>
            <person name="Sichtig H."/>
        </authorList>
    </citation>
    <scope>NUCLEOTIDE SEQUENCE [LARGE SCALE GENOMIC DNA]</scope>
    <source>
        <strain evidence="2 3">FDAARGOS_656</strain>
    </source>
</reference>
<protein>
    <submittedName>
        <fullName evidence="2">Gti1/Pac2 family protein</fullName>
    </submittedName>
</protein>
<feature type="region of interest" description="Disordered" evidence="1">
    <location>
        <begin position="96"/>
        <end position="116"/>
    </location>
</feature>
<evidence type="ECO:0000313" key="3">
    <source>
        <dbReference type="Proteomes" id="UP000536275"/>
    </source>
</evidence>
<feature type="region of interest" description="Disordered" evidence="1">
    <location>
        <begin position="632"/>
        <end position="720"/>
    </location>
</feature>
<dbReference type="AlphaFoldDB" id="A0A8H6BUY4"/>
<feature type="region of interest" description="Disordered" evidence="1">
    <location>
        <begin position="349"/>
        <end position="387"/>
    </location>
</feature>
<feature type="compositionally biased region" description="Polar residues" evidence="1">
    <location>
        <begin position="710"/>
        <end position="720"/>
    </location>
</feature>
<comment type="caution">
    <text evidence="2">The sequence shown here is derived from an EMBL/GenBank/DDBJ whole genome shotgun (WGS) entry which is preliminary data.</text>
</comment>
<dbReference type="InterPro" id="IPR018608">
    <property type="entry name" value="Gti1/Pac2"/>
</dbReference>
<name>A0A8H6BUY4_CANAX</name>
<feature type="region of interest" description="Disordered" evidence="1">
    <location>
        <begin position="481"/>
        <end position="552"/>
    </location>
</feature>
<dbReference type="PANTHER" id="PTHR28027">
    <property type="entry name" value="TRANSCRIPTIONAL REGULATOR MIT1"/>
    <property type="match status" value="1"/>
</dbReference>
<feature type="compositionally biased region" description="Low complexity" evidence="1">
    <location>
        <begin position="508"/>
        <end position="552"/>
    </location>
</feature>
<dbReference type="EMBL" id="JABWAD010000061">
    <property type="protein sequence ID" value="KAF6062682.1"/>
    <property type="molecule type" value="Genomic_DNA"/>
</dbReference>
<sequence length="720" mass="76431">MSNSSIVPTYNGYIHNTRDALAVIQQVLDKQLEPVSRRPHERERGVLIVSGSVFVFIEQSSGIKRWTDGISWSPSRIQGRFLVYGELDKKNLIDKDKKKKKKRKFGPDDEYDHNVNEPDYTGGYGNHLHNDNRSHLNKNSRSGPMLLATGTGSITHTVIENKPSSSASMIHSNVIPASSSFLTDYRTSLVKKTITLTTTTKELHMEGKAEKQTIHLISYYSKQDIDSGKLQRPSESDLKHVQISPALWTMVQENSLGGKAPIDDEECFIVDGHNQYTNVSYIQQQQQQHQLQHQPLLHHSSSVAGSTTSIVNNSLSISNGGYGNNYSKNLSRSYNKYSNSQVSQLSYMLPPQTESSSTATIASGASVSVKREDDTNNGSNAPTGNENQYVNAINHSHTSSYGGQGYATDATGIATPAYNSYSQANTSINTSSQQQQQLQQGQYGQYVQYGVAPSTISGATSTNNNSGFVQPHYPQYHIATGVGSKRKPSIVSNSTSGSVSGGNGNGNNYGYNSNSSTSTNRPPAVSTNTTSTTSGGSSFSGPSSNITTNSMSNNPWFNSSTNMAVNSNYITSSGGGNSHGGIGNNEYEPMPMTNNSASIPAYYQQHVPSHVGSAQQHQSQQQVAGVGAPHIIHNHPYLHPTYGQGSNSASTGDNSTPGGSSGSGSGGSGNNGAGGSSSVAATSGVTSSNTSGNIVTNGTLVAAGTDDAVGNSSGSYYTGT</sequence>
<dbReference type="GO" id="GO:0003677">
    <property type="term" value="F:DNA binding"/>
    <property type="evidence" value="ECO:0007669"/>
    <property type="project" value="TreeGrafter"/>
</dbReference>
<proteinExistence type="predicted"/>
<dbReference type="Pfam" id="PF09729">
    <property type="entry name" value="Gti1_Pac2"/>
    <property type="match status" value="1"/>
</dbReference>
<feature type="compositionally biased region" description="Low complexity" evidence="1">
    <location>
        <begin position="353"/>
        <end position="368"/>
    </location>
</feature>
<feature type="compositionally biased region" description="Gly residues" evidence="1">
    <location>
        <begin position="659"/>
        <end position="675"/>
    </location>
</feature>
<dbReference type="PANTHER" id="PTHR28027:SF2">
    <property type="entry name" value="TRANSCRIPTIONAL REGULATOR MIT1"/>
    <property type="match status" value="1"/>
</dbReference>